<evidence type="ECO:0000256" key="4">
    <source>
        <dbReference type="NCBIfam" id="TIGR03654"/>
    </source>
</evidence>
<dbReference type="EMBL" id="KT006981">
    <property type="protein sequence ID" value="AKQ01839.1"/>
    <property type="molecule type" value="Genomic_DNA"/>
</dbReference>
<evidence type="ECO:0000256" key="6">
    <source>
        <dbReference type="RuleBase" id="RU003870"/>
    </source>
</evidence>
<feature type="domain" description="Large ribosomal subunit protein uL6 alpha-beta" evidence="7">
    <location>
        <begin position="11"/>
        <end position="82"/>
    </location>
</feature>
<evidence type="ECO:0000256" key="1">
    <source>
        <dbReference type="ARBA" id="ARBA00022980"/>
    </source>
</evidence>
<dbReference type="AlphaFoldDB" id="A0A0H4TMM1"/>
<dbReference type="PANTHER" id="PTHR11655">
    <property type="entry name" value="60S/50S RIBOSOMAL PROTEIN L6/L9"/>
    <property type="match status" value="1"/>
</dbReference>
<dbReference type="InterPro" id="IPR020040">
    <property type="entry name" value="Ribosomal_uL6_a/b-dom"/>
</dbReference>
<dbReference type="PRINTS" id="PR00059">
    <property type="entry name" value="RIBOSOMALL6"/>
</dbReference>
<accession>A0A0H4TMM1</accession>
<dbReference type="Gene3D" id="3.90.930.12">
    <property type="entry name" value="Ribosomal protein L6, alpha-beta domain"/>
    <property type="match status" value="2"/>
</dbReference>
<evidence type="ECO:0000313" key="8">
    <source>
        <dbReference type="EMBL" id="AKQ01839.1"/>
    </source>
</evidence>
<dbReference type="Pfam" id="PF00347">
    <property type="entry name" value="Ribosomal_L6"/>
    <property type="match status" value="2"/>
</dbReference>
<evidence type="ECO:0000256" key="5">
    <source>
        <dbReference type="RuleBase" id="RU003869"/>
    </source>
</evidence>
<name>A0A0H4TMM1_9BACT</name>
<keyword evidence="2 5" id="KW-0687">Ribonucleoprotein</keyword>
<dbReference type="InterPro" id="IPR019906">
    <property type="entry name" value="Ribosomal_uL6_bac-type"/>
</dbReference>
<keyword evidence="6" id="KW-0699">rRNA-binding</keyword>
<evidence type="ECO:0000256" key="3">
    <source>
        <dbReference type="ARBA" id="ARBA00035454"/>
    </source>
</evidence>
<dbReference type="PIRSF" id="PIRSF002162">
    <property type="entry name" value="Ribosomal_L6"/>
    <property type="match status" value="1"/>
</dbReference>
<feature type="domain" description="Large ribosomal subunit protein uL6 alpha-beta" evidence="7">
    <location>
        <begin position="112"/>
        <end position="175"/>
    </location>
</feature>
<dbReference type="NCBIfam" id="TIGR03654">
    <property type="entry name" value="L6_bact"/>
    <property type="match status" value="1"/>
</dbReference>
<keyword evidence="1 5" id="KW-0689">Ribosomal protein</keyword>
<sequence length="189" mass="20683">MSKVGKQIIQIPEKVEVSLQEGVFTVKSGPSTLTKIFKPIIDVKINGKEITLSPKAEDVFTRSLWGTYASHIKNMIEGVTRGYTKKLILEGVGFKSEVKPARPNDSGRSGGGQDLVFALGFSHPVVVPIPPGIKATAEKNLITISGIDKEKVGEFSAKLRDMKKPEPYKGKGFRYEGEVIRRKQGKKSA</sequence>
<dbReference type="GO" id="GO:0002181">
    <property type="term" value="P:cytoplasmic translation"/>
    <property type="evidence" value="ECO:0007669"/>
    <property type="project" value="TreeGrafter"/>
</dbReference>
<dbReference type="PANTHER" id="PTHR11655:SF14">
    <property type="entry name" value="LARGE RIBOSOMAL SUBUNIT PROTEIN UL6M"/>
    <property type="match status" value="1"/>
</dbReference>
<keyword evidence="6" id="KW-0694">RNA-binding</keyword>
<dbReference type="InterPro" id="IPR036789">
    <property type="entry name" value="Ribosomal_uL6-like_a/b-dom_sf"/>
</dbReference>
<reference evidence="8" key="1">
    <citation type="journal article" date="2015" name="ISME J.">
        <title>Aquifer environment selects for microbial species cohorts in sediment and groundwater.</title>
        <authorList>
            <person name="Hug L.A."/>
            <person name="Thomas B.C."/>
            <person name="Brown C.T."/>
            <person name="Frischkorn K.R."/>
            <person name="Williams K.H."/>
            <person name="Tringe S.G."/>
            <person name="Banfield J.F."/>
        </authorList>
    </citation>
    <scope>NUCLEOTIDE SEQUENCE</scope>
</reference>
<evidence type="ECO:0000259" key="7">
    <source>
        <dbReference type="Pfam" id="PF00347"/>
    </source>
</evidence>
<proteinExistence type="inferred from homology"/>
<organism evidence="8">
    <name type="scientific">uncultured Parcubacteria bacterium Rifle_16ft_4_minimus_2958</name>
    <dbReference type="NCBI Taxonomy" id="1665137"/>
    <lineage>
        <taxon>Bacteria</taxon>
        <taxon>Candidatus Parcubacteria</taxon>
        <taxon>environmental samples</taxon>
    </lineage>
</organism>
<comment type="function">
    <text evidence="6">This protein binds to the 23S rRNA, and is important in its secondary structure. It is located near the subunit interface in the base of the L7/L12 stalk, and near the tRNA binding site of the peptidyltransferase center.</text>
</comment>
<protein>
    <recommendedName>
        <fullName evidence="3 4">50S ribosomal protein L6</fullName>
    </recommendedName>
</protein>
<dbReference type="GO" id="GO:0019843">
    <property type="term" value="F:rRNA binding"/>
    <property type="evidence" value="ECO:0007669"/>
    <property type="project" value="UniProtKB-UniRule"/>
</dbReference>
<dbReference type="GO" id="GO:0003735">
    <property type="term" value="F:structural constituent of ribosome"/>
    <property type="evidence" value="ECO:0007669"/>
    <property type="project" value="UniProtKB-UniRule"/>
</dbReference>
<dbReference type="SUPFAM" id="SSF56053">
    <property type="entry name" value="Ribosomal protein L6"/>
    <property type="match status" value="2"/>
</dbReference>
<gene>
    <name evidence="8" type="primary">rplF</name>
</gene>
<dbReference type="InterPro" id="IPR000702">
    <property type="entry name" value="Ribosomal_uL6-like"/>
</dbReference>
<dbReference type="GO" id="GO:0022625">
    <property type="term" value="C:cytosolic large ribosomal subunit"/>
    <property type="evidence" value="ECO:0007669"/>
    <property type="project" value="UniProtKB-UniRule"/>
</dbReference>
<evidence type="ECO:0000256" key="2">
    <source>
        <dbReference type="ARBA" id="ARBA00023274"/>
    </source>
</evidence>
<comment type="similarity">
    <text evidence="5">Belongs to the universal ribosomal protein uL6 family.</text>
</comment>